<comment type="caution">
    <text evidence="1">The sequence shown here is derived from an EMBL/GenBank/DDBJ whole genome shotgun (WGS) entry which is preliminary data.</text>
</comment>
<gene>
    <name evidence="1" type="ORF">OPT61_g5030</name>
</gene>
<dbReference type="Proteomes" id="UP001153331">
    <property type="component" value="Unassembled WGS sequence"/>
</dbReference>
<dbReference type="EMBL" id="JAPHNI010000308">
    <property type="protein sequence ID" value="KAJ8112648.1"/>
    <property type="molecule type" value="Genomic_DNA"/>
</dbReference>
<accession>A0ACC2IC00</accession>
<evidence type="ECO:0000313" key="1">
    <source>
        <dbReference type="EMBL" id="KAJ8112648.1"/>
    </source>
</evidence>
<evidence type="ECO:0000313" key="2">
    <source>
        <dbReference type="Proteomes" id="UP001153331"/>
    </source>
</evidence>
<proteinExistence type="predicted"/>
<organism evidence="1 2">
    <name type="scientific">Boeremia exigua</name>
    <dbReference type="NCBI Taxonomy" id="749465"/>
    <lineage>
        <taxon>Eukaryota</taxon>
        <taxon>Fungi</taxon>
        <taxon>Dikarya</taxon>
        <taxon>Ascomycota</taxon>
        <taxon>Pezizomycotina</taxon>
        <taxon>Dothideomycetes</taxon>
        <taxon>Pleosporomycetidae</taxon>
        <taxon>Pleosporales</taxon>
        <taxon>Pleosporineae</taxon>
        <taxon>Didymellaceae</taxon>
        <taxon>Boeremia</taxon>
    </lineage>
</organism>
<keyword evidence="2" id="KW-1185">Reference proteome</keyword>
<sequence length="323" mass="37128">MANNECLDLVDIAVLLNYEYATTDERFRDTTLHEIAYPGQELRFLKFNPEILPQDWNDNKRTWIALHWANTRTDRPLPPTKGANVSSHFPLTDRQLETAFYQTRAVDSGAIFLLEIFFALFPRSTELYIRHAPRGNEPGRAYTTSINNRTIVQDTLTEPKFSTVVCLPLRPQMTTVGTRPETTHVYMEFRAPDDAATSVLDMASMQFGEVGRGPREKGKMLVVLETRADYDERLLRFAGGVDVEQRQTVFLDKGYRDMYHASLERAARKVKERWENRDTEKWCAHCGAPGPKFKCAGCGEAWFCGKEHQKMVWSFHKGYCNKG</sequence>
<name>A0ACC2IC00_9PLEO</name>
<protein>
    <submittedName>
        <fullName evidence="1">Uncharacterized protein</fullName>
    </submittedName>
</protein>
<reference evidence="1" key="1">
    <citation type="submission" date="2022-11" db="EMBL/GenBank/DDBJ databases">
        <title>Genome Sequence of Boeremia exigua.</title>
        <authorList>
            <person name="Buettner E."/>
        </authorList>
    </citation>
    <scope>NUCLEOTIDE SEQUENCE</scope>
    <source>
        <strain evidence="1">CU02</strain>
    </source>
</reference>